<dbReference type="AlphaFoldDB" id="A0A6A6MIG7"/>
<organism evidence="1 2">
    <name type="scientific">Hevea brasiliensis</name>
    <name type="common">Para rubber tree</name>
    <name type="synonym">Siphonia brasiliensis</name>
    <dbReference type="NCBI Taxonomy" id="3981"/>
    <lineage>
        <taxon>Eukaryota</taxon>
        <taxon>Viridiplantae</taxon>
        <taxon>Streptophyta</taxon>
        <taxon>Embryophyta</taxon>
        <taxon>Tracheophyta</taxon>
        <taxon>Spermatophyta</taxon>
        <taxon>Magnoliopsida</taxon>
        <taxon>eudicotyledons</taxon>
        <taxon>Gunneridae</taxon>
        <taxon>Pentapetalae</taxon>
        <taxon>rosids</taxon>
        <taxon>fabids</taxon>
        <taxon>Malpighiales</taxon>
        <taxon>Euphorbiaceae</taxon>
        <taxon>Crotonoideae</taxon>
        <taxon>Micrandreae</taxon>
        <taxon>Hevea</taxon>
    </lineage>
</organism>
<keyword evidence="2" id="KW-1185">Reference proteome</keyword>
<accession>A0A6A6MIG7</accession>
<evidence type="ECO:0000313" key="2">
    <source>
        <dbReference type="Proteomes" id="UP000467840"/>
    </source>
</evidence>
<reference evidence="1 2" key="1">
    <citation type="journal article" date="2020" name="Mol. Plant">
        <title>The Chromosome-Based Rubber Tree Genome Provides New Insights into Spurge Genome Evolution and Rubber Biosynthesis.</title>
        <authorList>
            <person name="Liu J."/>
            <person name="Shi C."/>
            <person name="Shi C.C."/>
            <person name="Li W."/>
            <person name="Zhang Q.J."/>
            <person name="Zhang Y."/>
            <person name="Li K."/>
            <person name="Lu H.F."/>
            <person name="Shi C."/>
            <person name="Zhu S.T."/>
            <person name="Xiao Z.Y."/>
            <person name="Nan H."/>
            <person name="Yue Y."/>
            <person name="Zhu X.G."/>
            <person name="Wu Y."/>
            <person name="Hong X.N."/>
            <person name="Fan G.Y."/>
            <person name="Tong Y."/>
            <person name="Zhang D."/>
            <person name="Mao C.L."/>
            <person name="Liu Y.L."/>
            <person name="Hao S.J."/>
            <person name="Liu W.Q."/>
            <person name="Lv M.Q."/>
            <person name="Zhang H.B."/>
            <person name="Liu Y."/>
            <person name="Hu-Tang G.R."/>
            <person name="Wang J.P."/>
            <person name="Wang J.H."/>
            <person name="Sun Y.H."/>
            <person name="Ni S.B."/>
            <person name="Chen W.B."/>
            <person name="Zhang X.C."/>
            <person name="Jiao Y.N."/>
            <person name="Eichler E.E."/>
            <person name="Li G.H."/>
            <person name="Liu X."/>
            <person name="Gao L.Z."/>
        </authorList>
    </citation>
    <scope>NUCLEOTIDE SEQUENCE [LARGE SCALE GENOMIC DNA]</scope>
    <source>
        <strain evidence="2">cv. GT1</strain>
        <tissue evidence="1">Leaf</tissue>
    </source>
</reference>
<evidence type="ECO:0000313" key="1">
    <source>
        <dbReference type="EMBL" id="KAF2312757.1"/>
    </source>
</evidence>
<dbReference type="EMBL" id="JAAGAX010000006">
    <property type="protein sequence ID" value="KAF2312757.1"/>
    <property type="molecule type" value="Genomic_DNA"/>
</dbReference>
<dbReference type="Proteomes" id="UP000467840">
    <property type="component" value="Chromosome 14"/>
</dbReference>
<comment type="caution">
    <text evidence="1">The sequence shown here is derived from an EMBL/GenBank/DDBJ whole genome shotgun (WGS) entry which is preliminary data.</text>
</comment>
<protein>
    <submittedName>
        <fullName evidence="1">Uncharacterized protein</fullName>
    </submittedName>
</protein>
<name>A0A6A6MIG7_HEVBR</name>
<sequence>MESTLDLGIRHPCGLHRLKQLKASSANGPVTEESVQLSGKFETRHVFDDLIEEKGEIQIAAKRRREERAEAVKDEEWLASEVESKSERRRK</sequence>
<proteinExistence type="predicted"/>
<gene>
    <name evidence="1" type="ORF">GH714_039858</name>
</gene>